<accession>A0A928TPZ2</accession>
<reference evidence="2" key="1">
    <citation type="submission" date="2020-05" db="EMBL/GenBank/DDBJ databases">
        <title>High-Quality Genomes of Partial-Nitritation/Anammox System by Hierarchical Clustering Based Hybrid Assembly.</title>
        <authorList>
            <person name="Liu L."/>
            <person name="Wang Y."/>
            <person name="Che Y."/>
            <person name="Chen Y."/>
            <person name="Xia Y."/>
            <person name="Luo R."/>
            <person name="Cheng S.H."/>
            <person name="Zheng C."/>
            <person name="Zhang T."/>
        </authorList>
    </citation>
    <scope>NUCLEOTIDE SEQUENCE</scope>
    <source>
        <strain evidence="2">H1_PAT1</strain>
    </source>
</reference>
<dbReference type="Proteomes" id="UP000710385">
    <property type="component" value="Unassembled WGS sequence"/>
</dbReference>
<feature type="region of interest" description="Disordered" evidence="1">
    <location>
        <begin position="406"/>
        <end position="430"/>
    </location>
</feature>
<sequence length="430" mass="47187">MNRNFSLLVALGALVVIGQGCVIPDMTSESPDTGLVKASGPAVYYRSGDGTRYVFPNEKVYFSWYPDFSNIRAVSDEELADMPIGGTVTYKPGTRLVKITTDPKVYAVGAGGLLRWVTSESLAKALYGSAWAKNVHDIPDAFFADYRTGNPIMSAEDYHPDDPYYHSLKVGGDRASIDASELPDDLSMYPSGTLTGIMKFDEGDIGSSPVGESASVMYGYALQDVADASSTILNWFDARLSGKGWKKKTNSVLFQLLHLQGVGVYMKDMSADTEATITVMPVDSHLLVYYGVGPKAPPFPDIVPVYPSADELIRNQDADEQTAIYIGYTLDPRMNVFNWYQGQLAKYSWTEIRVEDQDADLIRIYQRPVGNQIFSLKLVVGSIDPNDQLSNYNTGILVMYGPSDRPEFQPGADADPSLYLFQPPPSSEAP</sequence>
<dbReference type="PROSITE" id="PS51257">
    <property type="entry name" value="PROKAR_LIPOPROTEIN"/>
    <property type="match status" value="1"/>
</dbReference>
<proteinExistence type="predicted"/>
<name>A0A928TPZ2_UNCKA</name>
<evidence type="ECO:0000256" key="1">
    <source>
        <dbReference type="SAM" id="MobiDB-lite"/>
    </source>
</evidence>
<dbReference type="EMBL" id="JABTTY010000001">
    <property type="protein sequence ID" value="MBE7525087.1"/>
    <property type="molecule type" value="Genomic_DNA"/>
</dbReference>
<protein>
    <submittedName>
        <fullName evidence="2">Uncharacterized protein</fullName>
    </submittedName>
</protein>
<evidence type="ECO:0000313" key="2">
    <source>
        <dbReference type="EMBL" id="MBE7525087.1"/>
    </source>
</evidence>
<comment type="caution">
    <text evidence="2">The sequence shown here is derived from an EMBL/GenBank/DDBJ whole genome shotgun (WGS) entry which is preliminary data.</text>
</comment>
<dbReference type="AlphaFoldDB" id="A0A928TPZ2"/>
<gene>
    <name evidence="2" type="ORF">HS096_01690</name>
</gene>
<evidence type="ECO:0000313" key="3">
    <source>
        <dbReference type="Proteomes" id="UP000710385"/>
    </source>
</evidence>
<organism evidence="2 3">
    <name type="scientific">candidate division WWE3 bacterium</name>
    <dbReference type="NCBI Taxonomy" id="2053526"/>
    <lineage>
        <taxon>Bacteria</taxon>
        <taxon>Katanobacteria</taxon>
    </lineage>
</organism>